<gene>
    <name evidence="2" type="ORF">HMPREF0179_02496</name>
</gene>
<evidence type="ECO:0000313" key="2">
    <source>
        <dbReference type="EMBL" id="EFV43730.1"/>
    </source>
</evidence>
<proteinExistence type="predicted"/>
<evidence type="ECO:0008006" key="4">
    <source>
        <dbReference type="Google" id="ProtNLM"/>
    </source>
</evidence>
<organism evidence="2 3">
    <name type="scientific">Bilophila wadsworthia (strain 3_1_6)</name>
    <dbReference type="NCBI Taxonomy" id="563192"/>
    <lineage>
        <taxon>Bacteria</taxon>
        <taxon>Pseudomonadati</taxon>
        <taxon>Thermodesulfobacteriota</taxon>
        <taxon>Desulfovibrionia</taxon>
        <taxon>Desulfovibrionales</taxon>
        <taxon>Desulfovibrionaceae</taxon>
        <taxon>Bilophila</taxon>
    </lineage>
</organism>
<dbReference type="RefSeq" id="WP_005028354.1">
    <property type="nucleotide sequence ID" value="NZ_KE150238.1"/>
</dbReference>
<protein>
    <recommendedName>
        <fullName evidence="4">Cell division protein ZapA</fullName>
    </recommendedName>
</protein>
<dbReference type="Proteomes" id="UP000006034">
    <property type="component" value="Unassembled WGS sequence"/>
</dbReference>
<dbReference type="AlphaFoldDB" id="E5Y8H8"/>
<dbReference type="HOGENOM" id="CLU_188987_0_0_7"/>
<dbReference type="Pfam" id="PF05164">
    <property type="entry name" value="ZapA"/>
    <property type="match status" value="1"/>
</dbReference>
<dbReference type="SUPFAM" id="SSF102829">
    <property type="entry name" value="Cell division protein ZapA-like"/>
    <property type="match status" value="1"/>
</dbReference>
<feature type="coiled-coil region" evidence="1">
    <location>
        <begin position="21"/>
        <end position="82"/>
    </location>
</feature>
<name>E5Y8H8_BILW3</name>
<dbReference type="STRING" id="563192.HMPREF0179_02496"/>
<reference evidence="2 3" key="2">
    <citation type="submission" date="2013-04" db="EMBL/GenBank/DDBJ databases">
        <title>The Genome Sequence of Bilophila wadsworthia 3_1_6.</title>
        <authorList>
            <consortium name="The Broad Institute Genomics Platform"/>
            <person name="Earl A."/>
            <person name="Ward D."/>
            <person name="Feldgarden M."/>
            <person name="Gevers D."/>
            <person name="Sibley C."/>
            <person name="Strauss J."/>
            <person name="Allen-Vercoe E."/>
            <person name="Walker B."/>
            <person name="Young S."/>
            <person name="Zeng Q."/>
            <person name="Gargeya S."/>
            <person name="Fitzgerald M."/>
            <person name="Haas B."/>
            <person name="Abouelleil A."/>
            <person name="Allen A.W."/>
            <person name="Alvarado L."/>
            <person name="Arachchi H.M."/>
            <person name="Berlin A.M."/>
            <person name="Chapman S.B."/>
            <person name="Gainer-Dewar J."/>
            <person name="Goldberg J."/>
            <person name="Griggs A."/>
            <person name="Gujja S."/>
            <person name="Hansen M."/>
            <person name="Howarth C."/>
            <person name="Imamovic A."/>
            <person name="Ireland A."/>
            <person name="Larimer J."/>
            <person name="McCowan C."/>
            <person name="Murphy C."/>
            <person name="Pearson M."/>
            <person name="Poon T.W."/>
            <person name="Priest M."/>
            <person name="Roberts A."/>
            <person name="Saif S."/>
            <person name="Shea T."/>
            <person name="Sisk P."/>
            <person name="Sykes S."/>
            <person name="Wortman J."/>
            <person name="Nusbaum C."/>
            <person name="Birren B."/>
        </authorList>
    </citation>
    <scope>NUCLEOTIDE SEQUENCE [LARGE SCALE GENOMIC DNA]</scope>
    <source>
        <strain evidence="2 3">3_1_6</strain>
    </source>
</reference>
<keyword evidence="3" id="KW-1185">Reference proteome</keyword>
<dbReference type="OrthoDB" id="5460484at2"/>
<dbReference type="eggNOG" id="COG3027">
    <property type="taxonomic scope" value="Bacteria"/>
</dbReference>
<dbReference type="InterPro" id="IPR007838">
    <property type="entry name" value="Cell_div_ZapA-like"/>
</dbReference>
<evidence type="ECO:0000313" key="3">
    <source>
        <dbReference type="Proteomes" id="UP000006034"/>
    </source>
</evidence>
<accession>E5Y8H8</accession>
<dbReference type="EMBL" id="ADCP02000001">
    <property type="protein sequence ID" value="EFV43730.1"/>
    <property type="molecule type" value="Genomic_DNA"/>
</dbReference>
<evidence type="ECO:0000256" key="1">
    <source>
        <dbReference type="SAM" id="Coils"/>
    </source>
</evidence>
<reference evidence="2 3" key="1">
    <citation type="submission" date="2010-10" db="EMBL/GenBank/DDBJ databases">
        <authorList>
            <consortium name="The Broad Institute Genome Sequencing Platform"/>
            <person name="Ward D."/>
            <person name="Earl A."/>
            <person name="Feldgarden M."/>
            <person name="Young S.K."/>
            <person name="Gargeya S."/>
            <person name="Zeng Q."/>
            <person name="Alvarado L."/>
            <person name="Berlin A."/>
            <person name="Bochicchio J."/>
            <person name="Chapman S.B."/>
            <person name="Chen Z."/>
            <person name="Freedman E."/>
            <person name="Gellesch M."/>
            <person name="Goldberg J."/>
            <person name="Griggs A."/>
            <person name="Gujja S."/>
            <person name="Heilman E."/>
            <person name="Heiman D."/>
            <person name="Howarth C."/>
            <person name="Mehta T."/>
            <person name="Neiman D."/>
            <person name="Pearson M."/>
            <person name="Roberts A."/>
            <person name="Saif S."/>
            <person name="Shea T."/>
            <person name="Shenoy N."/>
            <person name="Sisk P."/>
            <person name="Stolte C."/>
            <person name="Sykes S."/>
            <person name="White J."/>
            <person name="Yandava C."/>
            <person name="Allen-Vercoe E."/>
            <person name="Sibley C."/>
            <person name="Ambrose C.E."/>
            <person name="Strauss J."/>
            <person name="Daigneault M."/>
            <person name="Haas B."/>
            <person name="Nusbaum C."/>
            <person name="Birren B."/>
        </authorList>
    </citation>
    <scope>NUCLEOTIDE SEQUENCE [LARGE SCALE GENOMIC DNA]</scope>
    <source>
        <strain evidence="2 3">3_1_6</strain>
    </source>
</reference>
<dbReference type="GeneID" id="78085626"/>
<keyword evidence="1" id="KW-0175">Coiled coil</keyword>
<comment type="caution">
    <text evidence="2">The sequence shown here is derived from an EMBL/GenBank/DDBJ whole genome shotgun (WGS) entry which is preliminary data.</text>
</comment>
<dbReference type="InterPro" id="IPR036192">
    <property type="entry name" value="Cell_div_ZapA-like_sf"/>
</dbReference>
<sequence>MHSFQLNVLGMDISFRTDADSARIERAQDFVEKQYERLKNQGGQFGREKLLTLLVLGVADDLLQTQQQLDGVETRLANLLELIEKTD</sequence>